<evidence type="ECO:0000313" key="3">
    <source>
        <dbReference type="Proteomes" id="UP001500466"/>
    </source>
</evidence>
<dbReference type="EMBL" id="BAABHS010000024">
    <property type="protein sequence ID" value="GAA4981786.1"/>
    <property type="molecule type" value="Genomic_DNA"/>
</dbReference>
<keyword evidence="3" id="KW-1185">Reference proteome</keyword>
<protein>
    <submittedName>
        <fullName evidence="2">Nuclear transport factor 2 family protein</fullName>
    </submittedName>
</protein>
<proteinExistence type="predicted"/>
<dbReference type="Gene3D" id="3.10.450.50">
    <property type="match status" value="1"/>
</dbReference>
<dbReference type="InterPro" id="IPR037401">
    <property type="entry name" value="SnoaL-like"/>
</dbReference>
<gene>
    <name evidence="2" type="ORF">GCM10023205_58880</name>
</gene>
<sequence>MSTSEPGAPEHPERGFTFLGGEVRRGRTFDRAEVEEALRNYEKAGQEAVRSGDWNAWADRFTEDAIYVEHHFGVMRGREAIRSWITSTMQGQVMDLVFPIEFALIDNDLVFIYVPNRFPAPDGGPGYQFVSATILVYAGDGTWCYEEDIYNTAESSRVIASFAKALGGR</sequence>
<dbReference type="Pfam" id="PF12680">
    <property type="entry name" value="SnoaL_2"/>
    <property type="match status" value="1"/>
</dbReference>
<dbReference type="InterPro" id="IPR032710">
    <property type="entry name" value="NTF2-like_dom_sf"/>
</dbReference>
<evidence type="ECO:0000259" key="1">
    <source>
        <dbReference type="Pfam" id="PF12680"/>
    </source>
</evidence>
<organism evidence="2 3">
    <name type="scientific">Yinghuangia aomiensis</name>
    <dbReference type="NCBI Taxonomy" id="676205"/>
    <lineage>
        <taxon>Bacteria</taxon>
        <taxon>Bacillati</taxon>
        <taxon>Actinomycetota</taxon>
        <taxon>Actinomycetes</taxon>
        <taxon>Kitasatosporales</taxon>
        <taxon>Streptomycetaceae</taxon>
        <taxon>Yinghuangia</taxon>
    </lineage>
</organism>
<evidence type="ECO:0000313" key="2">
    <source>
        <dbReference type="EMBL" id="GAA4981786.1"/>
    </source>
</evidence>
<dbReference type="SUPFAM" id="SSF54427">
    <property type="entry name" value="NTF2-like"/>
    <property type="match status" value="1"/>
</dbReference>
<reference evidence="3" key="1">
    <citation type="journal article" date="2019" name="Int. J. Syst. Evol. Microbiol.">
        <title>The Global Catalogue of Microorganisms (GCM) 10K type strain sequencing project: providing services to taxonomists for standard genome sequencing and annotation.</title>
        <authorList>
            <consortium name="The Broad Institute Genomics Platform"/>
            <consortium name="The Broad Institute Genome Sequencing Center for Infectious Disease"/>
            <person name="Wu L."/>
            <person name="Ma J."/>
        </authorList>
    </citation>
    <scope>NUCLEOTIDE SEQUENCE [LARGE SCALE GENOMIC DNA]</scope>
    <source>
        <strain evidence="3">JCM 17986</strain>
    </source>
</reference>
<name>A0ABP9HXQ3_9ACTN</name>
<comment type="caution">
    <text evidence="2">The sequence shown here is derived from an EMBL/GenBank/DDBJ whole genome shotgun (WGS) entry which is preliminary data.</text>
</comment>
<accession>A0ABP9HXQ3</accession>
<dbReference type="Proteomes" id="UP001500466">
    <property type="component" value="Unassembled WGS sequence"/>
</dbReference>
<feature type="domain" description="SnoaL-like" evidence="1">
    <location>
        <begin position="47"/>
        <end position="141"/>
    </location>
</feature>
<dbReference type="RefSeq" id="WP_345678762.1">
    <property type="nucleotide sequence ID" value="NZ_BAABHS010000024.1"/>
</dbReference>